<dbReference type="SUPFAM" id="SSF103473">
    <property type="entry name" value="MFS general substrate transporter"/>
    <property type="match status" value="1"/>
</dbReference>
<feature type="transmembrane region" description="Helical" evidence="5">
    <location>
        <begin position="365"/>
        <end position="386"/>
    </location>
</feature>
<evidence type="ECO:0000256" key="5">
    <source>
        <dbReference type="SAM" id="Phobius"/>
    </source>
</evidence>
<evidence type="ECO:0000313" key="8">
    <source>
        <dbReference type="Proteomes" id="UP000321685"/>
    </source>
</evidence>
<accession>A0A511DAX5</accession>
<feature type="transmembrane region" description="Helical" evidence="5">
    <location>
        <begin position="59"/>
        <end position="78"/>
    </location>
</feature>
<dbReference type="GO" id="GO:0022857">
    <property type="term" value="F:transmembrane transporter activity"/>
    <property type="evidence" value="ECO:0007669"/>
    <property type="project" value="InterPro"/>
</dbReference>
<feature type="transmembrane region" description="Helical" evidence="5">
    <location>
        <begin position="146"/>
        <end position="167"/>
    </location>
</feature>
<feature type="transmembrane region" description="Helical" evidence="5">
    <location>
        <begin position="211"/>
        <end position="233"/>
    </location>
</feature>
<feature type="transmembrane region" description="Helical" evidence="5">
    <location>
        <begin position="117"/>
        <end position="140"/>
    </location>
</feature>
<keyword evidence="8" id="KW-1185">Reference proteome</keyword>
<reference evidence="7 8" key="1">
    <citation type="submission" date="2019-07" db="EMBL/GenBank/DDBJ databases">
        <title>Whole genome shotgun sequence of Pseudonocardia sulfidoxydans NBRC 16205.</title>
        <authorList>
            <person name="Hosoyama A."/>
            <person name="Uohara A."/>
            <person name="Ohji S."/>
            <person name="Ichikawa N."/>
        </authorList>
    </citation>
    <scope>NUCLEOTIDE SEQUENCE [LARGE SCALE GENOMIC DNA]</scope>
    <source>
        <strain evidence="7 8">NBRC 16205</strain>
    </source>
</reference>
<comment type="caution">
    <text evidence="7">The sequence shown here is derived from an EMBL/GenBank/DDBJ whole genome shotgun (WGS) entry which is preliminary data.</text>
</comment>
<evidence type="ECO:0000256" key="3">
    <source>
        <dbReference type="ARBA" id="ARBA00022989"/>
    </source>
</evidence>
<dbReference type="InterPro" id="IPR020846">
    <property type="entry name" value="MFS_dom"/>
</dbReference>
<dbReference type="AlphaFoldDB" id="A0A511DAX5"/>
<comment type="subcellular location">
    <subcellularLocation>
        <location evidence="1">Cell membrane</location>
        <topology evidence="1">Multi-pass membrane protein</topology>
    </subcellularLocation>
</comment>
<dbReference type="EMBL" id="BJVJ01000005">
    <property type="protein sequence ID" value="GEL21949.1"/>
    <property type="molecule type" value="Genomic_DNA"/>
</dbReference>
<evidence type="ECO:0000313" key="7">
    <source>
        <dbReference type="EMBL" id="GEL21949.1"/>
    </source>
</evidence>
<dbReference type="Pfam" id="PF07690">
    <property type="entry name" value="MFS_1"/>
    <property type="match status" value="1"/>
</dbReference>
<feature type="transmembrane region" description="Helical" evidence="5">
    <location>
        <begin position="84"/>
        <end position="105"/>
    </location>
</feature>
<dbReference type="GO" id="GO:0005886">
    <property type="term" value="C:plasma membrane"/>
    <property type="evidence" value="ECO:0007669"/>
    <property type="project" value="UniProtKB-SubCell"/>
</dbReference>
<dbReference type="PANTHER" id="PTHR11360">
    <property type="entry name" value="MONOCARBOXYLATE TRANSPORTER"/>
    <property type="match status" value="1"/>
</dbReference>
<dbReference type="PROSITE" id="PS50850">
    <property type="entry name" value="MFS"/>
    <property type="match status" value="1"/>
</dbReference>
<gene>
    <name evidence="7" type="ORF">PSU4_09030</name>
</gene>
<organism evidence="7 8">
    <name type="scientific">Pseudonocardia sulfidoxydans NBRC 16205</name>
    <dbReference type="NCBI Taxonomy" id="1223511"/>
    <lineage>
        <taxon>Bacteria</taxon>
        <taxon>Bacillati</taxon>
        <taxon>Actinomycetota</taxon>
        <taxon>Actinomycetes</taxon>
        <taxon>Pseudonocardiales</taxon>
        <taxon>Pseudonocardiaceae</taxon>
        <taxon>Pseudonocardia</taxon>
    </lineage>
</organism>
<dbReference type="InterPro" id="IPR036259">
    <property type="entry name" value="MFS_trans_sf"/>
</dbReference>
<evidence type="ECO:0000256" key="2">
    <source>
        <dbReference type="ARBA" id="ARBA00022692"/>
    </source>
</evidence>
<evidence type="ECO:0000256" key="1">
    <source>
        <dbReference type="ARBA" id="ARBA00004651"/>
    </source>
</evidence>
<feature type="transmembrane region" description="Helical" evidence="5">
    <location>
        <begin position="245"/>
        <end position="266"/>
    </location>
</feature>
<feature type="domain" description="Major facilitator superfamily (MFS) profile" evidence="6">
    <location>
        <begin position="1"/>
        <end position="391"/>
    </location>
</feature>
<dbReference type="Gene3D" id="1.20.1250.20">
    <property type="entry name" value="MFS general substrate transporter like domains"/>
    <property type="match status" value="2"/>
</dbReference>
<dbReference type="Proteomes" id="UP000321685">
    <property type="component" value="Unassembled WGS sequence"/>
</dbReference>
<keyword evidence="4 5" id="KW-0472">Membrane</keyword>
<feature type="transmembrane region" description="Helical" evidence="5">
    <location>
        <begin position="28"/>
        <end position="52"/>
    </location>
</feature>
<dbReference type="InterPro" id="IPR011701">
    <property type="entry name" value="MFS"/>
</dbReference>
<dbReference type="InterPro" id="IPR050327">
    <property type="entry name" value="Proton-linked_MCT"/>
</dbReference>
<keyword evidence="2 5" id="KW-0812">Transmembrane</keyword>
<name>A0A511DAX5_9PSEU</name>
<proteinExistence type="predicted"/>
<evidence type="ECO:0000259" key="6">
    <source>
        <dbReference type="PROSITE" id="PS50850"/>
    </source>
</evidence>
<sequence length="411" mass="41001">MLVQTGCVISAFGAYLVAITADTGWSPGIVAVAFAIIQLGNGTISPVTGWACDRFGTRAVAALGTLLTAAGCVMVAHAGSSGGFIGAVVVVSLGCSAAGITPLTVAVVQSLTHRRTLALGLLPSGIALGGLLVPAVVWLLDTAGWRTAFLAVAAVTTVVGLVACVWLPGPAVARRRRVAVAAPGAAVSAVAAPEPGAGPDLDLRAAVRTSAFWLLIAGHGCALVAVGAMNLHLVPLMTHGRGFDLAIAGLAVAGMSVTQLIGQLVTGVVGDRFDKRRLAAGCMALQTAVLVVLAFSSNLVVVFAAAMLHGLGWGLRGPAMNALRADYFGTRAFGTITGWSMGFVSLGMVGGPLLVSVFAQGPGGYPVGFLAATAATVAGLVAFLVVRPPRPREPVTTAAGRGCSAAPESAA</sequence>
<protein>
    <submittedName>
        <fullName evidence="7">MFS transporter</fullName>
    </submittedName>
</protein>
<keyword evidence="3 5" id="KW-1133">Transmembrane helix</keyword>
<evidence type="ECO:0000256" key="4">
    <source>
        <dbReference type="ARBA" id="ARBA00023136"/>
    </source>
</evidence>
<dbReference type="PANTHER" id="PTHR11360:SF290">
    <property type="entry name" value="MONOCARBOXYLATE MFS PERMEASE"/>
    <property type="match status" value="1"/>
</dbReference>
<feature type="transmembrane region" description="Helical" evidence="5">
    <location>
        <begin position="339"/>
        <end position="359"/>
    </location>
</feature>